<dbReference type="PIRSF" id="PIRSF000137">
    <property type="entry name" value="Alcohol_oxidase"/>
    <property type="match status" value="1"/>
</dbReference>
<dbReference type="RefSeq" id="XP_040633652.1">
    <property type="nucleotide sequence ID" value="XM_040779534.1"/>
</dbReference>
<evidence type="ECO:0000259" key="5">
    <source>
        <dbReference type="Pfam" id="PF05199"/>
    </source>
</evidence>
<dbReference type="Pfam" id="PF05199">
    <property type="entry name" value="GMC_oxred_C"/>
    <property type="match status" value="1"/>
</dbReference>
<evidence type="ECO:0000313" key="6">
    <source>
        <dbReference type="EMBL" id="EYE89962.1"/>
    </source>
</evidence>
<feature type="domain" description="Glucose-methanol-choline oxidoreductase N-terminal" evidence="4">
    <location>
        <begin position="45"/>
        <end position="364"/>
    </location>
</feature>
<dbReference type="PANTHER" id="PTHR11552:SF138">
    <property type="entry name" value="DEHYDROGENASE PKFF-RELATED"/>
    <property type="match status" value="1"/>
</dbReference>
<evidence type="ECO:0000259" key="4">
    <source>
        <dbReference type="Pfam" id="PF00732"/>
    </source>
</evidence>
<dbReference type="HOGENOM" id="CLU_002865_6_3_1"/>
<dbReference type="GO" id="GO:0044550">
    <property type="term" value="P:secondary metabolite biosynthetic process"/>
    <property type="evidence" value="ECO:0007669"/>
    <property type="project" value="TreeGrafter"/>
</dbReference>
<comment type="similarity">
    <text evidence="1">Belongs to the GMC oxidoreductase family.</text>
</comment>
<dbReference type="Gene3D" id="3.50.50.60">
    <property type="entry name" value="FAD/NAD(P)-binding domain"/>
    <property type="match status" value="1"/>
</dbReference>
<dbReference type="InterPro" id="IPR000172">
    <property type="entry name" value="GMC_OxRdtase_N"/>
</dbReference>
<dbReference type="GO" id="GO:0016614">
    <property type="term" value="F:oxidoreductase activity, acting on CH-OH group of donors"/>
    <property type="evidence" value="ECO:0007669"/>
    <property type="project" value="InterPro"/>
</dbReference>
<keyword evidence="3" id="KW-0732">Signal</keyword>
<dbReference type="SUPFAM" id="SSF51905">
    <property type="entry name" value="FAD/NAD(P)-binding domain"/>
    <property type="match status" value="1"/>
</dbReference>
<dbReference type="PANTHER" id="PTHR11552">
    <property type="entry name" value="GLUCOSE-METHANOL-CHOLINE GMC OXIDOREDUCTASE"/>
    <property type="match status" value="1"/>
</dbReference>
<dbReference type="InterPro" id="IPR036188">
    <property type="entry name" value="FAD/NAD-bd_sf"/>
</dbReference>
<dbReference type="InterPro" id="IPR007867">
    <property type="entry name" value="GMC_OxRtase_C"/>
</dbReference>
<evidence type="ECO:0000256" key="1">
    <source>
        <dbReference type="ARBA" id="ARBA00010790"/>
    </source>
</evidence>
<dbReference type="EMBL" id="KK088487">
    <property type="protein sequence ID" value="EYE89962.1"/>
    <property type="molecule type" value="Genomic_DNA"/>
</dbReference>
<proteinExistence type="inferred from homology"/>
<keyword evidence="2" id="KW-0325">Glycoprotein</keyword>
<dbReference type="GO" id="GO:0050660">
    <property type="term" value="F:flavin adenine dinucleotide binding"/>
    <property type="evidence" value="ECO:0007669"/>
    <property type="project" value="InterPro"/>
</dbReference>
<name>A0A017RZ64_ASPRC</name>
<dbReference type="STRING" id="1388766.A0A017RZ64"/>
<evidence type="ECO:0000256" key="2">
    <source>
        <dbReference type="ARBA" id="ARBA00023180"/>
    </source>
</evidence>
<feature type="chain" id="PRO_5001495674" evidence="3">
    <location>
        <begin position="17"/>
        <end position="617"/>
    </location>
</feature>
<reference evidence="7" key="1">
    <citation type="journal article" date="2014" name="Nat. Commun.">
        <title>Genomic adaptations of the halophilic Dead Sea filamentous fungus Eurotium rubrum.</title>
        <authorList>
            <person name="Kis-Papo T."/>
            <person name="Weig A.R."/>
            <person name="Riley R."/>
            <person name="Persoh D."/>
            <person name="Salamov A."/>
            <person name="Sun H."/>
            <person name="Lipzen A."/>
            <person name="Wasser S.P."/>
            <person name="Rambold G."/>
            <person name="Grigoriev I.V."/>
            <person name="Nevo E."/>
        </authorList>
    </citation>
    <scope>NUCLEOTIDE SEQUENCE [LARGE SCALE GENOMIC DNA]</scope>
    <source>
        <strain evidence="7">CBS 135680</strain>
    </source>
</reference>
<protein>
    <submittedName>
        <fullName evidence="6">Oxidoreductase</fullName>
    </submittedName>
</protein>
<accession>A0A017RZ64</accession>
<dbReference type="GeneID" id="63694658"/>
<dbReference type="AlphaFoldDB" id="A0A017RZ64"/>
<evidence type="ECO:0000313" key="7">
    <source>
        <dbReference type="Proteomes" id="UP000019804"/>
    </source>
</evidence>
<sequence>MLSLLCALTLVTRTLAIVGAQVGADGITNLFGNSFGLPGTNATDDYIVIGGGTAGNAIAARLALANHSVAVVETGTFYEIVNSNRTQVPGYDFYSALNSVGSNKGQSLTEFALETEPQVGYNGRKVVYVAGQTFGGSSASNYMGYARATFGTFDKWTKLTGDDFWTWDNVFPAYKKSCHFTPPNYQKIDRKANISYDAGAFDSTGGPLEVSYGNYQGPYGPYFDEAMERAGIPRREGLNSGTLLGYATITAAIDPETATRSSETSFLQLASRNSNIKIYPQTLAKRIIFDEQKRATGVEVRTNSVTNSFTYHLSATKEVILSAGVWHSPQLLMVSGIGPAETLQKHGISVVNDLPGVGQNEWDQPWMELSFKVNVTTGSQLQAGNEEVSAKLVEQYLTNQTGLLASIGGGQALAFEKFPQLYHQQFSNKTRKFLDTFPDDLSEVNYLSLEYGDNPPGLGPDDNYITLGSALSTTSSRGNITIKSADMADGPIISPNWLLDQGDQEQAIAALQRIREIAFNSTIVQSEYRPGSNVTSREDILEWLKENMSLIYHGASTCKMGPKADKSTVVDSRSRVLGVEGLRVVDASALPFLPPGFPMATVYMLAEKISESILEGN</sequence>
<feature type="signal peptide" evidence="3">
    <location>
        <begin position="1"/>
        <end position="16"/>
    </location>
</feature>
<dbReference type="Gene3D" id="3.30.560.10">
    <property type="entry name" value="Glucose Oxidase, domain 3"/>
    <property type="match status" value="1"/>
</dbReference>
<organism evidence="6 7">
    <name type="scientific">Aspergillus ruber (strain CBS 135680)</name>
    <dbReference type="NCBI Taxonomy" id="1388766"/>
    <lineage>
        <taxon>Eukaryota</taxon>
        <taxon>Fungi</taxon>
        <taxon>Dikarya</taxon>
        <taxon>Ascomycota</taxon>
        <taxon>Pezizomycotina</taxon>
        <taxon>Eurotiomycetes</taxon>
        <taxon>Eurotiomycetidae</taxon>
        <taxon>Eurotiales</taxon>
        <taxon>Aspergillaceae</taxon>
        <taxon>Aspergillus</taxon>
        <taxon>Aspergillus subgen. Aspergillus</taxon>
    </lineage>
</organism>
<dbReference type="Proteomes" id="UP000019804">
    <property type="component" value="Unassembled WGS sequence"/>
</dbReference>
<evidence type="ECO:0000256" key="3">
    <source>
        <dbReference type="SAM" id="SignalP"/>
    </source>
</evidence>
<dbReference type="InterPro" id="IPR012132">
    <property type="entry name" value="GMC_OxRdtase"/>
</dbReference>
<keyword evidence="7" id="KW-1185">Reference proteome</keyword>
<dbReference type="SUPFAM" id="SSF54373">
    <property type="entry name" value="FAD-linked reductases, C-terminal domain"/>
    <property type="match status" value="1"/>
</dbReference>
<dbReference type="OrthoDB" id="269227at2759"/>
<dbReference type="Pfam" id="PF00732">
    <property type="entry name" value="GMC_oxred_N"/>
    <property type="match status" value="1"/>
</dbReference>
<feature type="domain" description="Glucose-methanol-choline oxidoreductase C-terminal" evidence="5">
    <location>
        <begin position="475"/>
        <end position="606"/>
    </location>
</feature>
<gene>
    <name evidence="6" type="ORF">EURHEDRAFT_382386</name>
</gene>